<dbReference type="PANTHER" id="PTHR30160">
    <property type="entry name" value="TETRAACYLDISACCHARIDE 4'-KINASE-RELATED"/>
    <property type="match status" value="1"/>
</dbReference>
<keyword evidence="2 3" id="KW-0808">Transferase</keyword>
<reference evidence="3 4" key="1">
    <citation type="submission" date="2019-02" db="EMBL/GenBank/DDBJ databases">
        <title>Deep-cultivation of Planctomycetes and their phenomic and genomic characterization uncovers novel biology.</title>
        <authorList>
            <person name="Wiegand S."/>
            <person name="Jogler M."/>
            <person name="Boedeker C."/>
            <person name="Pinto D."/>
            <person name="Vollmers J."/>
            <person name="Rivas-Marin E."/>
            <person name="Kohn T."/>
            <person name="Peeters S.H."/>
            <person name="Heuer A."/>
            <person name="Rast P."/>
            <person name="Oberbeckmann S."/>
            <person name="Bunk B."/>
            <person name="Jeske O."/>
            <person name="Meyerdierks A."/>
            <person name="Storesund J.E."/>
            <person name="Kallscheuer N."/>
            <person name="Luecker S."/>
            <person name="Lage O.M."/>
            <person name="Pohl T."/>
            <person name="Merkel B.J."/>
            <person name="Hornburger P."/>
            <person name="Mueller R.-W."/>
            <person name="Bruemmer F."/>
            <person name="Labrenz M."/>
            <person name="Spormann A.M."/>
            <person name="Op den Camp H."/>
            <person name="Overmann J."/>
            <person name="Amann R."/>
            <person name="Jetten M.S.M."/>
            <person name="Mascher T."/>
            <person name="Medema M.H."/>
            <person name="Devos D.P."/>
            <person name="Kaster A.-K."/>
            <person name="Ovreas L."/>
            <person name="Rohde M."/>
            <person name="Galperin M.Y."/>
            <person name="Jogler C."/>
        </authorList>
    </citation>
    <scope>NUCLEOTIDE SEQUENCE [LARGE SCALE GENOMIC DNA]</scope>
    <source>
        <strain evidence="3 4">K22_7</strain>
    </source>
</reference>
<dbReference type="EC" id="2.-.-.-" evidence="3"/>
<name>A0A517NFK8_9BACT</name>
<dbReference type="GO" id="GO:0005829">
    <property type="term" value="C:cytosol"/>
    <property type="evidence" value="ECO:0007669"/>
    <property type="project" value="TreeGrafter"/>
</dbReference>
<dbReference type="InterPro" id="IPR051199">
    <property type="entry name" value="LPS_LOS_Heptosyltrfase"/>
</dbReference>
<organism evidence="3 4">
    <name type="scientific">Rubripirellula lacrimiformis</name>
    <dbReference type="NCBI Taxonomy" id="1930273"/>
    <lineage>
        <taxon>Bacteria</taxon>
        <taxon>Pseudomonadati</taxon>
        <taxon>Planctomycetota</taxon>
        <taxon>Planctomycetia</taxon>
        <taxon>Pirellulales</taxon>
        <taxon>Pirellulaceae</taxon>
        <taxon>Rubripirellula</taxon>
    </lineage>
</organism>
<dbReference type="RefSeq" id="WP_246145986.1">
    <property type="nucleotide sequence ID" value="NZ_CP036525.1"/>
</dbReference>
<accession>A0A517NFK8</accession>
<protein>
    <submittedName>
        <fullName evidence="3">Lipopolysaccharide core heptosyltransferase RfaQ</fullName>
        <ecNumber evidence="3">2.-.-.-</ecNumber>
    </submittedName>
</protein>
<dbReference type="InterPro" id="IPR002201">
    <property type="entry name" value="Glyco_trans_9"/>
</dbReference>
<keyword evidence="1" id="KW-0328">Glycosyltransferase</keyword>
<dbReference type="GO" id="GO:0008713">
    <property type="term" value="F:ADP-heptose-lipopolysaccharide heptosyltransferase activity"/>
    <property type="evidence" value="ECO:0007669"/>
    <property type="project" value="TreeGrafter"/>
</dbReference>
<evidence type="ECO:0000313" key="3">
    <source>
        <dbReference type="EMBL" id="QDT05919.1"/>
    </source>
</evidence>
<dbReference type="PANTHER" id="PTHR30160:SF1">
    <property type="entry name" value="LIPOPOLYSACCHARIDE 1,2-N-ACETYLGLUCOSAMINETRANSFERASE-RELATED"/>
    <property type="match status" value="1"/>
</dbReference>
<dbReference type="Pfam" id="PF01075">
    <property type="entry name" value="Glyco_transf_9"/>
    <property type="match status" value="1"/>
</dbReference>
<evidence type="ECO:0000313" key="4">
    <source>
        <dbReference type="Proteomes" id="UP000318538"/>
    </source>
</evidence>
<dbReference type="Proteomes" id="UP000318538">
    <property type="component" value="Chromosome"/>
</dbReference>
<evidence type="ECO:0000256" key="2">
    <source>
        <dbReference type="ARBA" id="ARBA00022679"/>
    </source>
</evidence>
<dbReference type="KEGG" id="rlc:K227x_43240"/>
<dbReference type="EMBL" id="CP036525">
    <property type="protein sequence ID" value="QDT05919.1"/>
    <property type="molecule type" value="Genomic_DNA"/>
</dbReference>
<evidence type="ECO:0000256" key="1">
    <source>
        <dbReference type="ARBA" id="ARBA00022676"/>
    </source>
</evidence>
<keyword evidence="4" id="KW-1185">Reference proteome</keyword>
<sequence length="343" mass="37743">METKQSPRILISRMSAIGDSILTLPVACAIREHYPDAYIGWVIEKKAAPMVRGHQTLDAVIELERGWFTSTKKIRETKALLRPHQFDTSIDCQGLTKSALAGRLSGARQRIGFAGKHGGEISRLLNNVRVPPVFSHITDRSLELLIPLDIHSPKVQWKLPLSPASRTWAARWRRTIQSNRLTVLNPGATWASKAWEADRFAATAKFARDQYGYRSIVVWGTFEERLMAESIVEQSGGAATLAPDTDLHHLGALIETADIFISGDTGPLHIAVAVGTDTIGLYGATRPGDSGPYGQFALQKAYESGSRTHRRKADNTAMRAIEVADVCDAIHQIEAKRSMTKVA</sequence>
<dbReference type="GO" id="GO:0009244">
    <property type="term" value="P:lipopolysaccharide core region biosynthetic process"/>
    <property type="evidence" value="ECO:0007669"/>
    <property type="project" value="TreeGrafter"/>
</dbReference>
<dbReference type="Gene3D" id="3.40.50.2000">
    <property type="entry name" value="Glycogen Phosphorylase B"/>
    <property type="match status" value="2"/>
</dbReference>
<proteinExistence type="predicted"/>
<dbReference type="CDD" id="cd03789">
    <property type="entry name" value="GT9_LPS_heptosyltransferase"/>
    <property type="match status" value="1"/>
</dbReference>
<dbReference type="AlphaFoldDB" id="A0A517NFK8"/>
<gene>
    <name evidence="3" type="primary">rfaQ</name>
    <name evidence="3" type="ORF">K227x_43240</name>
</gene>
<dbReference type="SUPFAM" id="SSF53756">
    <property type="entry name" value="UDP-Glycosyltransferase/glycogen phosphorylase"/>
    <property type="match status" value="1"/>
</dbReference>